<name>A0ABP3LU72_SACER</name>
<keyword evidence="3" id="KW-1185">Reference proteome</keyword>
<evidence type="ECO:0000313" key="2">
    <source>
        <dbReference type="EMBL" id="GAA0507443.1"/>
    </source>
</evidence>
<sequence>MAAEFTIAEAQERLAELIDRAESGEDIVITRFGAPSVRLQATGGRGATTALAGGVVGAAWLAPVAGDAGGGSVDSGGGAFDVGTDYSPGFPT</sequence>
<dbReference type="Gene3D" id="3.40.1620.10">
    <property type="entry name" value="YefM-like domain"/>
    <property type="match status" value="1"/>
</dbReference>
<evidence type="ECO:0000313" key="3">
    <source>
        <dbReference type="Proteomes" id="UP001500729"/>
    </source>
</evidence>
<comment type="similarity">
    <text evidence="1">Belongs to the phD/YefM antitoxin family.</text>
</comment>
<dbReference type="EMBL" id="BAAAGS010000001">
    <property type="protein sequence ID" value="GAA0507443.1"/>
    <property type="molecule type" value="Genomic_DNA"/>
</dbReference>
<proteinExistence type="inferred from homology"/>
<evidence type="ECO:0008006" key="4">
    <source>
        <dbReference type="Google" id="ProtNLM"/>
    </source>
</evidence>
<dbReference type="InterPro" id="IPR036165">
    <property type="entry name" value="YefM-like_sf"/>
</dbReference>
<protein>
    <recommendedName>
        <fullName evidence="4">Antitoxin</fullName>
    </recommendedName>
</protein>
<dbReference type="Proteomes" id="UP001500729">
    <property type="component" value="Unassembled WGS sequence"/>
</dbReference>
<dbReference type="RefSeq" id="WP_009943704.1">
    <property type="nucleotide sequence ID" value="NZ_BAAAGS010000001.1"/>
</dbReference>
<comment type="caution">
    <text evidence="2">The sequence shown here is derived from an EMBL/GenBank/DDBJ whole genome shotgun (WGS) entry which is preliminary data.</text>
</comment>
<accession>A0ABP3LU72</accession>
<dbReference type="NCBIfam" id="TIGR01552">
    <property type="entry name" value="phd_fam"/>
    <property type="match status" value="1"/>
</dbReference>
<evidence type="ECO:0000256" key="1">
    <source>
        <dbReference type="ARBA" id="ARBA00009981"/>
    </source>
</evidence>
<organism evidence="2 3">
    <name type="scientific">Saccharopolyspora erythraea</name>
    <name type="common">Streptomyces erythraeus</name>
    <dbReference type="NCBI Taxonomy" id="1836"/>
    <lineage>
        <taxon>Bacteria</taxon>
        <taxon>Bacillati</taxon>
        <taxon>Actinomycetota</taxon>
        <taxon>Actinomycetes</taxon>
        <taxon>Pseudonocardiales</taxon>
        <taxon>Pseudonocardiaceae</taxon>
        <taxon>Saccharopolyspora</taxon>
    </lineage>
</organism>
<reference evidence="3" key="1">
    <citation type="journal article" date="2019" name="Int. J. Syst. Evol. Microbiol.">
        <title>The Global Catalogue of Microorganisms (GCM) 10K type strain sequencing project: providing services to taxonomists for standard genome sequencing and annotation.</title>
        <authorList>
            <consortium name="The Broad Institute Genomics Platform"/>
            <consortium name="The Broad Institute Genome Sequencing Center for Infectious Disease"/>
            <person name="Wu L."/>
            <person name="Ma J."/>
        </authorList>
    </citation>
    <scope>NUCLEOTIDE SEQUENCE [LARGE SCALE GENOMIC DNA]</scope>
    <source>
        <strain evidence="3">JCM 10303</strain>
    </source>
</reference>
<dbReference type="SUPFAM" id="SSF143120">
    <property type="entry name" value="YefM-like"/>
    <property type="match status" value="1"/>
</dbReference>
<gene>
    <name evidence="2" type="ORF">GCM10009533_02770</name>
</gene>